<keyword evidence="2" id="KW-1185">Reference proteome</keyword>
<dbReference type="STRING" id="517418.Ctha_1962"/>
<dbReference type="KEGG" id="cts:Ctha_1962"/>
<gene>
    <name evidence="1" type="ordered locus">Ctha_1962</name>
</gene>
<sequence>MQIEKTTSILSCGWLGLPLGARLIECCCCVKGATRSPEKLPILKGYGIDPYLINLNPEMGGENVEDFLSSEVLIINIPPEMRDDVVAYHYRQVASILQYVQDSPVEKILFVSSTSVYPSLNRAVCEEDASYSVSPIGDALLKVESLLMSEASVKTTCVRFSGLMGYDRKPGKFFAGKKELPRGGEPVNFIHRDDCVEIICRILKEEKWGEIYNASADVHPTKKEFYSEAAKVIGLEPPAFANENQEPFKIIDAEKLKADLNYTFKYSNPMDALHNTNEVELL</sequence>
<protein>
    <submittedName>
        <fullName evidence="1">NAD-dependent epimerase/dehydratase</fullName>
    </submittedName>
</protein>
<dbReference type="OrthoDB" id="751203at2"/>
<dbReference type="InterPro" id="IPR036291">
    <property type="entry name" value="NAD(P)-bd_dom_sf"/>
</dbReference>
<dbReference type="EMBL" id="CP001100">
    <property type="protein sequence ID" value="ACF14416.1"/>
    <property type="molecule type" value="Genomic_DNA"/>
</dbReference>
<dbReference type="Gene3D" id="3.40.50.720">
    <property type="entry name" value="NAD(P)-binding Rossmann-like Domain"/>
    <property type="match status" value="1"/>
</dbReference>
<evidence type="ECO:0000313" key="2">
    <source>
        <dbReference type="Proteomes" id="UP000001208"/>
    </source>
</evidence>
<dbReference type="InterPro" id="IPR051783">
    <property type="entry name" value="NAD(P)-dependent_oxidoreduct"/>
</dbReference>
<name>B3QUG7_CHLT3</name>
<dbReference type="PANTHER" id="PTHR48079:SF6">
    <property type="entry name" value="NAD(P)-BINDING DOMAIN-CONTAINING PROTEIN-RELATED"/>
    <property type="match status" value="1"/>
</dbReference>
<dbReference type="PANTHER" id="PTHR48079">
    <property type="entry name" value="PROTEIN YEEZ"/>
    <property type="match status" value="1"/>
</dbReference>
<dbReference type="eggNOG" id="COG0451">
    <property type="taxonomic scope" value="Bacteria"/>
</dbReference>
<dbReference type="SUPFAM" id="SSF51735">
    <property type="entry name" value="NAD(P)-binding Rossmann-fold domains"/>
    <property type="match status" value="1"/>
</dbReference>
<dbReference type="RefSeq" id="WP_012500499.1">
    <property type="nucleotide sequence ID" value="NC_011026.1"/>
</dbReference>
<dbReference type="AlphaFoldDB" id="B3QUG7"/>
<evidence type="ECO:0000313" key="1">
    <source>
        <dbReference type="EMBL" id="ACF14416.1"/>
    </source>
</evidence>
<organism evidence="1 2">
    <name type="scientific">Chloroherpeton thalassium (strain ATCC 35110 / GB-78)</name>
    <dbReference type="NCBI Taxonomy" id="517418"/>
    <lineage>
        <taxon>Bacteria</taxon>
        <taxon>Pseudomonadati</taxon>
        <taxon>Chlorobiota</taxon>
        <taxon>Chlorobiia</taxon>
        <taxon>Chlorobiales</taxon>
        <taxon>Chloroherpetonaceae</taxon>
        <taxon>Chloroherpeton</taxon>
    </lineage>
</organism>
<dbReference type="GO" id="GO:0005737">
    <property type="term" value="C:cytoplasm"/>
    <property type="evidence" value="ECO:0007669"/>
    <property type="project" value="TreeGrafter"/>
</dbReference>
<accession>B3QUG7</accession>
<dbReference type="Proteomes" id="UP000001208">
    <property type="component" value="Chromosome"/>
</dbReference>
<proteinExistence type="predicted"/>
<dbReference type="HOGENOM" id="CLU_007383_11_1_10"/>
<reference evidence="1 2" key="1">
    <citation type="submission" date="2008-06" db="EMBL/GenBank/DDBJ databases">
        <title>Complete sequence of Chloroherpeton thalassium ATCC 35110.</title>
        <authorList>
            <consortium name="US DOE Joint Genome Institute"/>
            <person name="Lucas S."/>
            <person name="Copeland A."/>
            <person name="Lapidus A."/>
            <person name="Glavina del Rio T."/>
            <person name="Dalin E."/>
            <person name="Tice H."/>
            <person name="Bruce D."/>
            <person name="Goodwin L."/>
            <person name="Pitluck S."/>
            <person name="Schmutz J."/>
            <person name="Larimer F."/>
            <person name="Land M."/>
            <person name="Hauser L."/>
            <person name="Kyrpides N."/>
            <person name="Mikhailova N."/>
            <person name="Liu Z."/>
            <person name="Li T."/>
            <person name="Zhao F."/>
            <person name="Overmann J."/>
            <person name="Bryant D.A."/>
            <person name="Richardson P."/>
        </authorList>
    </citation>
    <scope>NUCLEOTIDE SEQUENCE [LARGE SCALE GENOMIC DNA]</scope>
    <source>
        <strain evidence="2">ATCC 35110 / GB-78</strain>
    </source>
</reference>
<dbReference type="GO" id="GO:0004029">
    <property type="term" value="F:aldehyde dehydrogenase (NAD+) activity"/>
    <property type="evidence" value="ECO:0007669"/>
    <property type="project" value="TreeGrafter"/>
</dbReference>